<dbReference type="Gene3D" id="3.40.50.10810">
    <property type="entry name" value="Tandem AAA-ATPase domain"/>
    <property type="match status" value="1"/>
</dbReference>
<evidence type="ECO:0000313" key="1">
    <source>
        <dbReference type="EMBL" id="VHO03398.1"/>
    </source>
</evidence>
<proteinExistence type="predicted"/>
<protein>
    <submittedName>
        <fullName evidence="1">Uncharacterized protein</fullName>
    </submittedName>
</protein>
<dbReference type="InterPro" id="IPR038718">
    <property type="entry name" value="SNF2-like_sf"/>
</dbReference>
<dbReference type="AlphaFoldDB" id="A0A486XLN9"/>
<gene>
    <name evidence="1" type="ORF">BAL341_1400</name>
</gene>
<name>A0A486XLN9_9GAMM</name>
<dbReference type="EMBL" id="CAAJGR010000082">
    <property type="protein sequence ID" value="VHO03398.1"/>
    <property type="molecule type" value="Genomic_DNA"/>
</dbReference>
<sequence>MVVAPVMLVGQWFDELNEHFGLPVRVVTSNLCSQFRP</sequence>
<accession>A0A486XLN9</accession>
<reference evidence="1" key="1">
    <citation type="submission" date="2019-04" db="EMBL/GenBank/DDBJ databases">
        <authorList>
            <person name="Brambilla D."/>
        </authorList>
    </citation>
    <scope>NUCLEOTIDE SEQUENCE</scope>
    <source>
        <strain evidence="1">BAL1</strain>
    </source>
</reference>
<organism evidence="1">
    <name type="scientific">Rheinheimera sp. BAL341</name>
    <dbReference type="NCBI Taxonomy" id="1708203"/>
    <lineage>
        <taxon>Bacteria</taxon>
        <taxon>Pseudomonadati</taxon>
        <taxon>Pseudomonadota</taxon>
        <taxon>Gammaproteobacteria</taxon>
        <taxon>Chromatiales</taxon>
        <taxon>Chromatiaceae</taxon>
        <taxon>Rheinheimera</taxon>
    </lineage>
</organism>